<reference evidence="5 6" key="1">
    <citation type="submission" date="2016-11" db="EMBL/GenBank/DDBJ databases">
        <authorList>
            <person name="Jaros S."/>
            <person name="Januszkiewicz K."/>
            <person name="Wedrychowicz H."/>
        </authorList>
    </citation>
    <scope>NUCLEOTIDE SEQUENCE [LARGE SCALE GENOMIC DNA]</scope>
    <source>
        <strain evidence="5 6">DSM 44666</strain>
    </source>
</reference>
<dbReference type="OrthoDB" id="574518at2"/>
<dbReference type="Gene3D" id="1.10.10.10">
    <property type="entry name" value="Winged helix-like DNA-binding domain superfamily/Winged helix DNA-binding domain"/>
    <property type="match status" value="1"/>
</dbReference>
<dbReference type="GO" id="GO:0003700">
    <property type="term" value="F:DNA-binding transcription factor activity"/>
    <property type="evidence" value="ECO:0007669"/>
    <property type="project" value="InterPro"/>
</dbReference>
<dbReference type="Gene3D" id="1.20.120.530">
    <property type="entry name" value="GntR ligand-binding domain-like"/>
    <property type="match status" value="1"/>
</dbReference>
<evidence type="ECO:0000313" key="6">
    <source>
        <dbReference type="Proteomes" id="UP000184476"/>
    </source>
</evidence>
<dbReference type="SMART" id="SM00345">
    <property type="entry name" value="HTH_GNTR"/>
    <property type="match status" value="1"/>
</dbReference>
<dbReference type="Pfam" id="PF00392">
    <property type="entry name" value="GntR"/>
    <property type="match status" value="1"/>
</dbReference>
<dbReference type="InterPro" id="IPR036388">
    <property type="entry name" value="WH-like_DNA-bd_sf"/>
</dbReference>
<keyword evidence="3" id="KW-0804">Transcription</keyword>
<dbReference type="STRING" id="112248.SAMN05444392_102396"/>
<keyword evidence="6" id="KW-1185">Reference proteome</keyword>
<organism evidence="5 6">
    <name type="scientific">Seinonella peptonophila</name>
    <dbReference type="NCBI Taxonomy" id="112248"/>
    <lineage>
        <taxon>Bacteria</taxon>
        <taxon>Bacillati</taxon>
        <taxon>Bacillota</taxon>
        <taxon>Bacilli</taxon>
        <taxon>Bacillales</taxon>
        <taxon>Thermoactinomycetaceae</taxon>
        <taxon>Seinonella</taxon>
    </lineage>
</organism>
<feature type="domain" description="HTH gntR-type" evidence="4">
    <location>
        <begin position="13"/>
        <end position="80"/>
    </location>
</feature>
<evidence type="ECO:0000256" key="2">
    <source>
        <dbReference type="ARBA" id="ARBA00023125"/>
    </source>
</evidence>
<protein>
    <submittedName>
        <fullName evidence="5">Transcriptional regulator, GntR family</fullName>
    </submittedName>
</protein>
<gene>
    <name evidence="5" type="ORF">SAMN05444392_102396</name>
</gene>
<dbReference type="Pfam" id="PF07729">
    <property type="entry name" value="FCD"/>
    <property type="match status" value="1"/>
</dbReference>
<dbReference type="PROSITE" id="PS50949">
    <property type="entry name" value="HTH_GNTR"/>
    <property type="match status" value="1"/>
</dbReference>
<proteinExistence type="predicted"/>
<evidence type="ECO:0000259" key="4">
    <source>
        <dbReference type="PROSITE" id="PS50949"/>
    </source>
</evidence>
<dbReference type="InterPro" id="IPR000524">
    <property type="entry name" value="Tscrpt_reg_HTH_GntR"/>
</dbReference>
<dbReference type="EMBL" id="FQVL01000002">
    <property type="protein sequence ID" value="SHE69203.1"/>
    <property type="molecule type" value="Genomic_DNA"/>
</dbReference>
<name>A0A1M4VK48_9BACL</name>
<sequence>MSDLNLQPIEKEETTKERAYKRVKEAILSGKLSYESLFTEVGMAKTLQISRTPVREALQELQKEGLIIAVPRKGLMVKRVSQHEVEEVFLLRHSIECEVISRLAKQLSHEQLTTLEQICHEQEDAMEKKDGGRFISLDQIFHITLTRLGSYQLVEQVLVNLHDLSQLIGLQAVKREQRMGEVITEHRLIIQALAAQDQTKAVAMMSNHLLKTKEALHIE</sequence>
<dbReference type="RefSeq" id="WP_073153973.1">
    <property type="nucleotide sequence ID" value="NZ_FQVL01000002.1"/>
</dbReference>
<evidence type="ECO:0000313" key="5">
    <source>
        <dbReference type="EMBL" id="SHE69203.1"/>
    </source>
</evidence>
<evidence type="ECO:0000256" key="3">
    <source>
        <dbReference type="ARBA" id="ARBA00023163"/>
    </source>
</evidence>
<dbReference type="GO" id="GO:0003677">
    <property type="term" value="F:DNA binding"/>
    <property type="evidence" value="ECO:0007669"/>
    <property type="project" value="UniProtKB-KW"/>
</dbReference>
<dbReference type="PRINTS" id="PR00035">
    <property type="entry name" value="HTHGNTR"/>
</dbReference>
<dbReference type="InterPro" id="IPR008920">
    <property type="entry name" value="TF_FadR/GntR_C"/>
</dbReference>
<keyword evidence="1" id="KW-0805">Transcription regulation</keyword>
<dbReference type="InterPro" id="IPR011711">
    <property type="entry name" value="GntR_C"/>
</dbReference>
<dbReference type="PANTHER" id="PTHR43537">
    <property type="entry name" value="TRANSCRIPTIONAL REGULATOR, GNTR FAMILY"/>
    <property type="match status" value="1"/>
</dbReference>
<dbReference type="AlphaFoldDB" id="A0A1M4VK48"/>
<dbReference type="SUPFAM" id="SSF48008">
    <property type="entry name" value="GntR ligand-binding domain-like"/>
    <property type="match status" value="1"/>
</dbReference>
<dbReference type="Proteomes" id="UP000184476">
    <property type="component" value="Unassembled WGS sequence"/>
</dbReference>
<dbReference type="PANTHER" id="PTHR43537:SF49">
    <property type="entry name" value="TRANSCRIPTIONAL REGULATORY PROTEIN"/>
    <property type="match status" value="1"/>
</dbReference>
<dbReference type="InterPro" id="IPR036390">
    <property type="entry name" value="WH_DNA-bd_sf"/>
</dbReference>
<evidence type="ECO:0000256" key="1">
    <source>
        <dbReference type="ARBA" id="ARBA00023015"/>
    </source>
</evidence>
<accession>A0A1M4VK48</accession>
<dbReference type="SUPFAM" id="SSF46785">
    <property type="entry name" value="Winged helix' DNA-binding domain"/>
    <property type="match status" value="1"/>
</dbReference>
<dbReference type="SMART" id="SM00895">
    <property type="entry name" value="FCD"/>
    <property type="match status" value="1"/>
</dbReference>
<keyword evidence="2" id="KW-0238">DNA-binding</keyword>